<sequence>MARLERIWTYLKSTRIGKVLLNVFQYFYIRWRVFRAISVEPDDDSLESSTYDTGRPRIVRTTSMYPESCPSSKRDQAYCQKPACIDVYRQFMNYGTYANSPTELCQLSRSNSFDISNDALNFSWSAEIVQDSDLSSVLSDEVSDDSKLSLFKEGEHDAFENYSRWMEAGSNVKTPEDKRLRRQLPKTPDEISQKYSSAEICKTPQNDTFAQLHMQSIKGSEVMTYSEEQRQIRNYFFTRPLYFESDENRKAEEKRIENKRLQRLRQKTLARGMAVEILDETDYTKCSSHQNVESLQTKISFTNNEAFSIENEWKEHDYMIPEFRLTNNPEGSSPSSSEYQTALISSPIAKMISGRFSEKYWRVKDHNESGAVGAIDNYHNRYFGKSGYYITRNAIENCANEKDAMSVVEKRALQVEKTRWTSINERGGNYDNIDLVVPDTNGKHTNHWNAEYEETLPLHTSVVWKASRVSLND</sequence>
<evidence type="ECO:0000313" key="2">
    <source>
        <dbReference type="Proteomes" id="UP000829354"/>
    </source>
</evidence>
<name>A0AAE9JQU3_CAEBR</name>
<proteinExistence type="predicted"/>
<organism evidence="1 2">
    <name type="scientific">Caenorhabditis briggsae</name>
    <dbReference type="NCBI Taxonomy" id="6238"/>
    <lineage>
        <taxon>Eukaryota</taxon>
        <taxon>Metazoa</taxon>
        <taxon>Ecdysozoa</taxon>
        <taxon>Nematoda</taxon>
        <taxon>Chromadorea</taxon>
        <taxon>Rhabditida</taxon>
        <taxon>Rhabditina</taxon>
        <taxon>Rhabditomorpha</taxon>
        <taxon>Rhabditoidea</taxon>
        <taxon>Rhabditidae</taxon>
        <taxon>Peloderinae</taxon>
        <taxon>Caenorhabditis</taxon>
    </lineage>
</organism>
<dbReference type="EMBL" id="CP092625">
    <property type="protein sequence ID" value="UMM38765.1"/>
    <property type="molecule type" value="Genomic_DNA"/>
</dbReference>
<dbReference type="AlphaFoldDB" id="A0AAE9JQU3"/>
<protein>
    <submittedName>
        <fullName evidence="1">Uncharacterized protein</fullName>
    </submittedName>
</protein>
<keyword evidence="2" id="KW-1185">Reference proteome</keyword>
<dbReference type="Proteomes" id="UP000829354">
    <property type="component" value="Chromosome X"/>
</dbReference>
<accession>A0AAE9JQU3</accession>
<evidence type="ECO:0000313" key="1">
    <source>
        <dbReference type="EMBL" id="UMM38765.1"/>
    </source>
</evidence>
<gene>
    <name evidence="1" type="ORF">L5515_016113</name>
</gene>
<reference evidence="1 2" key="1">
    <citation type="submission" date="2022-04" db="EMBL/GenBank/DDBJ databases">
        <title>Chromosome-level reference genomes for two strains of Caenorhabditis briggsae: an improved platform for comparative genomics.</title>
        <authorList>
            <person name="Stevens L."/>
            <person name="Andersen E."/>
        </authorList>
    </citation>
    <scope>NUCLEOTIDE SEQUENCE [LARGE SCALE GENOMIC DNA]</scope>
    <source>
        <strain evidence="1">VX34</strain>
        <tissue evidence="1">Whole-organism</tissue>
    </source>
</reference>